<dbReference type="Proteomes" id="UP001597079">
    <property type="component" value="Unassembled WGS sequence"/>
</dbReference>
<reference evidence="2" key="1">
    <citation type="journal article" date="2019" name="Int. J. Syst. Evol. Microbiol.">
        <title>The Global Catalogue of Microorganisms (GCM) 10K type strain sequencing project: providing services to taxonomists for standard genome sequencing and annotation.</title>
        <authorList>
            <consortium name="The Broad Institute Genomics Platform"/>
            <consortium name="The Broad Institute Genome Sequencing Center for Infectious Disease"/>
            <person name="Wu L."/>
            <person name="Ma J."/>
        </authorList>
    </citation>
    <scope>NUCLEOTIDE SEQUENCE [LARGE SCALE GENOMIC DNA]</scope>
    <source>
        <strain evidence="2">CGMCC 1.12286</strain>
    </source>
</reference>
<gene>
    <name evidence="1" type="ORF">ACFSB2_05155</name>
</gene>
<evidence type="ECO:0000313" key="2">
    <source>
        <dbReference type="Proteomes" id="UP001597079"/>
    </source>
</evidence>
<organism evidence="1 2">
    <name type="scientific">Alicyclobacillus fodiniaquatilis</name>
    <dbReference type="NCBI Taxonomy" id="1661150"/>
    <lineage>
        <taxon>Bacteria</taxon>
        <taxon>Bacillati</taxon>
        <taxon>Bacillota</taxon>
        <taxon>Bacilli</taxon>
        <taxon>Bacillales</taxon>
        <taxon>Alicyclobacillaceae</taxon>
        <taxon>Alicyclobacillus</taxon>
    </lineage>
</organism>
<evidence type="ECO:0000313" key="1">
    <source>
        <dbReference type="EMBL" id="MFD1674098.1"/>
    </source>
</evidence>
<dbReference type="EMBL" id="JBHUCX010000017">
    <property type="protein sequence ID" value="MFD1674098.1"/>
    <property type="molecule type" value="Genomic_DNA"/>
</dbReference>
<keyword evidence="2" id="KW-1185">Reference proteome</keyword>
<comment type="caution">
    <text evidence="1">The sequence shown here is derived from an EMBL/GenBank/DDBJ whole genome shotgun (WGS) entry which is preliminary data.</text>
</comment>
<name>A0ABW4JDU5_9BACL</name>
<accession>A0ABW4JDU5</accession>
<protein>
    <submittedName>
        <fullName evidence="1">Uncharacterized protein</fullName>
    </submittedName>
</protein>
<proteinExistence type="predicted"/>
<sequence length="126" mass="14299">MMRNVHDGKRKTKVTDPIDESINELIDKQIEQKVELDINMSMGKQERNNVVSVRLTDDGVSCLDDLIFAKIAKSRSEAAAFLITEGINANAALFTQTKKYTQQINEAKKMLQETVRINRSVQSTER</sequence>